<keyword evidence="2" id="KW-1185">Reference proteome</keyword>
<dbReference type="STRING" id="151549.A0A4C1V4W6"/>
<sequence length="143" mass="16242">MNDSVKKRNMKVYIGKIKVMVFERGVCMTECDILIKGEKVEPVKEFVYLGSLFAYDGKHNTDIERRVNGALLAIMNSKSDSREARLAVHNGVLNPIYMYGSESWMWQKKHESGINAVAMPPLRSVWCLIKINIKTVMLESGMA</sequence>
<dbReference type="EMBL" id="BGZK01000272">
    <property type="protein sequence ID" value="GBP33317.1"/>
    <property type="molecule type" value="Genomic_DNA"/>
</dbReference>
<reference evidence="1 2" key="1">
    <citation type="journal article" date="2019" name="Commun. Biol.">
        <title>The bagworm genome reveals a unique fibroin gene that provides high tensile strength.</title>
        <authorList>
            <person name="Kono N."/>
            <person name="Nakamura H."/>
            <person name="Ohtoshi R."/>
            <person name="Tomita M."/>
            <person name="Numata K."/>
            <person name="Arakawa K."/>
        </authorList>
    </citation>
    <scope>NUCLEOTIDE SEQUENCE [LARGE SCALE GENOMIC DNA]</scope>
</reference>
<evidence type="ECO:0000313" key="2">
    <source>
        <dbReference type="Proteomes" id="UP000299102"/>
    </source>
</evidence>
<dbReference type="Proteomes" id="UP000299102">
    <property type="component" value="Unassembled WGS sequence"/>
</dbReference>
<organism evidence="1 2">
    <name type="scientific">Eumeta variegata</name>
    <name type="common">Bagworm moth</name>
    <name type="synonym">Eumeta japonica</name>
    <dbReference type="NCBI Taxonomy" id="151549"/>
    <lineage>
        <taxon>Eukaryota</taxon>
        <taxon>Metazoa</taxon>
        <taxon>Ecdysozoa</taxon>
        <taxon>Arthropoda</taxon>
        <taxon>Hexapoda</taxon>
        <taxon>Insecta</taxon>
        <taxon>Pterygota</taxon>
        <taxon>Neoptera</taxon>
        <taxon>Endopterygota</taxon>
        <taxon>Lepidoptera</taxon>
        <taxon>Glossata</taxon>
        <taxon>Ditrysia</taxon>
        <taxon>Tineoidea</taxon>
        <taxon>Psychidae</taxon>
        <taxon>Oiketicinae</taxon>
        <taxon>Eumeta</taxon>
    </lineage>
</organism>
<comment type="caution">
    <text evidence="1">The sequence shown here is derived from an EMBL/GenBank/DDBJ whole genome shotgun (WGS) entry which is preliminary data.</text>
</comment>
<protein>
    <submittedName>
        <fullName evidence="1">Uncharacterized protein</fullName>
    </submittedName>
</protein>
<dbReference type="OrthoDB" id="425681at2759"/>
<dbReference type="AlphaFoldDB" id="A0A4C1V4W6"/>
<evidence type="ECO:0000313" key="1">
    <source>
        <dbReference type="EMBL" id="GBP33317.1"/>
    </source>
</evidence>
<dbReference type="PANTHER" id="PTHR47027:SF20">
    <property type="entry name" value="REVERSE TRANSCRIPTASE-LIKE PROTEIN WITH RNA-DIRECTED DNA POLYMERASE DOMAIN"/>
    <property type="match status" value="1"/>
</dbReference>
<accession>A0A4C1V4W6</accession>
<proteinExistence type="predicted"/>
<name>A0A4C1V4W6_EUMVA</name>
<dbReference type="PANTHER" id="PTHR47027">
    <property type="entry name" value="REVERSE TRANSCRIPTASE DOMAIN-CONTAINING PROTEIN"/>
    <property type="match status" value="1"/>
</dbReference>
<gene>
    <name evidence="1" type="ORF">EVAR_30905_1</name>
</gene>